<evidence type="ECO:0000313" key="5">
    <source>
        <dbReference type="EMBL" id="CAF3732086.1"/>
    </source>
</evidence>
<organism evidence="2 6">
    <name type="scientific">Didymodactylos carnosus</name>
    <dbReference type="NCBI Taxonomy" id="1234261"/>
    <lineage>
        <taxon>Eukaryota</taxon>
        <taxon>Metazoa</taxon>
        <taxon>Spiralia</taxon>
        <taxon>Gnathifera</taxon>
        <taxon>Rotifera</taxon>
        <taxon>Eurotatoria</taxon>
        <taxon>Bdelloidea</taxon>
        <taxon>Philodinida</taxon>
        <taxon>Philodinidae</taxon>
        <taxon>Didymodactylos</taxon>
    </lineage>
</organism>
<feature type="region of interest" description="Disordered" evidence="1">
    <location>
        <begin position="670"/>
        <end position="702"/>
    </location>
</feature>
<sequence>MSCEAATVYALLLRNYRVSRNTRAIWQFQQIASTGVIKVPSLDEIRKSSDEIVLLSVLDKNGNQIKNAICTPSTRFSYFTMRYKFSFILDMTDSCASVSVDGCHVYLEALTNCLCILLCSLAQTFALSGCDLKFNPEIYVSVYVYFPLNCARQHQILIHGYKLSWINESSSAIINMLSYGITTLQLMPEEATAGLIIITDGILDVPANLQSFESVMRQIRTRIISCSFIQIGSNMAQKSGCNGCFGLGNIPNEELLKFIAMSTFGSYISFDVDHINCGPHLLKKLFSNKSGDGYTINTCEQLNEFQYELLSWGFHKAVGEQFNKKSLLKRDSLPTIKDGQDEHFKKNMPTQTLSKLYPTLPISRKNVCQTVLQTSLENVLCLRLREGYTVKRVCIQRDEIEVHLVLPWLYDIQIYYTARSAWPLYNSVRTDIRVYKEAPAYFLYELHHSTASCKGSVVKGNLARRYNDVVQSVSIMDRHLTLINTFASNPAYYNVPETIKRGTAIFMLSRSSELQQTQPTKDNNLQLFAEFWRPIVVLDGSLWQRFMYTHNLCLILMHDPLPTSFVPLNNNNHLQNTQHPTVSCRIAKTDFEQFLADYFSFVLLEGQAYIKFLYKRENDEIPHSFMLLRIIGQPPLLYLKFAFQAGCATLQRHKIIAEFRERLSTLRQKTRLKSATEQRKQQLSNGSLTLDRPSSTNSHYTSQKMSTMSSYLRRDAIDSSCCFIINKNIERLLIRPDSFPYHLCSIQTSDEHSTSRLEFDPKRQALSRFFYWKTWIRSFETARHHANIPKMAADIVLDTFIRRRLHEGFHFAASHNDIHNLVLEVKMNTNSEESFGTFSDNDGLKSYMDDKIQTCLIQYIIYPIQCGRPIERKVSGGTDRRGSSNIEPPMFYYIVTQCWIEPQHGVIETNASELKFLNNCTYKEIVNKILFQSMDIDPRSTKTVTLFLLLSDLDSDLFI</sequence>
<dbReference type="InterPro" id="IPR033228">
    <property type="entry name" value="SZT2"/>
</dbReference>
<comment type="caution">
    <text evidence="2">The sequence shown here is derived from an EMBL/GenBank/DDBJ whole genome shotgun (WGS) entry which is preliminary data.</text>
</comment>
<reference evidence="2" key="1">
    <citation type="submission" date="2021-02" db="EMBL/GenBank/DDBJ databases">
        <authorList>
            <person name="Nowell W R."/>
        </authorList>
    </citation>
    <scope>NUCLEOTIDE SEQUENCE</scope>
</reference>
<keyword evidence="6" id="KW-1185">Reference proteome</keyword>
<evidence type="ECO:0000313" key="4">
    <source>
        <dbReference type="EMBL" id="CAF3639488.1"/>
    </source>
</evidence>
<dbReference type="Proteomes" id="UP000681722">
    <property type="component" value="Unassembled WGS sequence"/>
</dbReference>
<dbReference type="EMBL" id="CAJNOK010005065">
    <property type="protein sequence ID" value="CAF0959251.1"/>
    <property type="molecule type" value="Genomic_DNA"/>
</dbReference>
<proteinExistence type="predicted"/>
<dbReference type="PANTHER" id="PTHR14918">
    <property type="entry name" value="KICSTOR COMPLEX PROTEIN SZT2"/>
    <property type="match status" value="1"/>
</dbReference>
<name>A0A813WDJ3_9BILA</name>
<dbReference type="GO" id="GO:0005777">
    <property type="term" value="C:peroxisome"/>
    <property type="evidence" value="ECO:0007669"/>
    <property type="project" value="InterPro"/>
</dbReference>
<dbReference type="EMBL" id="CAJOBA010005070">
    <property type="protein sequence ID" value="CAF3732086.1"/>
    <property type="molecule type" value="Genomic_DNA"/>
</dbReference>
<evidence type="ECO:0000256" key="1">
    <source>
        <dbReference type="SAM" id="MobiDB-lite"/>
    </source>
</evidence>
<dbReference type="EMBL" id="CAJNOQ010000927">
    <property type="protein sequence ID" value="CAF0851869.1"/>
    <property type="molecule type" value="Genomic_DNA"/>
</dbReference>
<dbReference type="Proteomes" id="UP000663829">
    <property type="component" value="Unassembled WGS sequence"/>
</dbReference>
<dbReference type="AlphaFoldDB" id="A0A813WDJ3"/>
<protein>
    <submittedName>
        <fullName evidence="2">Uncharacterized protein</fullName>
    </submittedName>
</protein>
<accession>A0A813WDJ3</accession>
<evidence type="ECO:0000313" key="6">
    <source>
        <dbReference type="Proteomes" id="UP000663829"/>
    </source>
</evidence>
<dbReference type="OrthoDB" id="43547at2759"/>
<gene>
    <name evidence="2" type="ORF">GPM918_LOCUS6116</name>
    <name evidence="3" type="ORF">OVA965_LOCUS12546</name>
    <name evidence="4" type="ORF">SRO942_LOCUS6116</name>
    <name evidence="5" type="ORF">TMI583_LOCUS12550</name>
</gene>
<dbReference type="Proteomes" id="UP000677228">
    <property type="component" value="Unassembled WGS sequence"/>
</dbReference>
<evidence type="ECO:0000313" key="2">
    <source>
        <dbReference type="EMBL" id="CAF0851869.1"/>
    </source>
</evidence>
<dbReference type="Proteomes" id="UP000682733">
    <property type="component" value="Unassembled WGS sequence"/>
</dbReference>
<dbReference type="EMBL" id="CAJOBC010000927">
    <property type="protein sequence ID" value="CAF3639488.1"/>
    <property type="molecule type" value="Genomic_DNA"/>
</dbReference>
<feature type="compositionally biased region" description="Polar residues" evidence="1">
    <location>
        <begin position="681"/>
        <end position="702"/>
    </location>
</feature>
<dbReference type="PANTHER" id="PTHR14918:SF3">
    <property type="entry name" value="KICSTOR COMPLEX PROTEIN SZT2"/>
    <property type="match status" value="1"/>
</dbReference>
<evidence type="ECO:0000313" key="3">
    <source>
        <dbReference type="EMBL" id="CAF0959251.1"/>
    </source>
</evidence>